<dbReference type="Pfam" id="PF00069">
    <property type="entry name" value="Pkinase"/>
    <property type="match status" value="1"/>
</dbReference>
<feature type="domain" description="Protein kinase" evidence="7">
    <location>
        <begin position="54"/>
        <end position="328"/>
    </location>
</feature>
<accession>A0ABT5BEG3</accession>
<keyword evidence="9" id="KW-1185">Reference proteome</keyword>
<dbReference type="InterPro" id="IPR011009">
    <property type="entry name" value="Kinase-like_dom_sf"/>
</dbReference>
<keyword evidence="6" id="KW-0812">Transmembrane</keyword>
<keyword evidence="1" id="KW-0808">Transferase</keyword>
<evidence type="ECO:0000256" key="5">
    <source>
        <dbReference type="PROSITE-ProRule" id="PRU10141"/>
    </source>
</evidence>
<dbReference type="InterPro" id="IPR008271">
    <property type="entry name" value="Ser/Thr_kinase_AS"/>
</dbReference>
<keyword evidence="6" id="KW-1133">Transmembrane helix</keyword>
<dbReference type="PROSITE" id="PS00108">
    <property type="entry name" value="PROTEIN_KINASE_ST"/>
    <property type="match status" value="1"/>
</dbReference>
<evidence type="ECO:0000313" key="9">
    <source>
        <dbReference type="Proteomes" id="UP001217838"/>
    </source>
</evidence>
<protein>
    <submittedName>
        <fullName evidence="8">Protein kinase</fullName>
    </submittedName>
</protein>
<dbReference type="GO" id="GO:0016301">
    <property type="term" value="F:kinase activity"/>
    <property type="evidence" value="ECO:0007669"/>
    <property type="project" value="UniProtKB-KW"/>
</dbReference>
<feature type="transmembrane region" description="Helical" evidence="6">
    <location>
        <begin position="340"/>
        <end position="361"/>
    </location>
</feature>
<dbReference type="PANTHER" id="PTHR43289:SF6">
    <property type="entry name" value="SERINE_THREONINE-PROTEIN KINASE NEKL-3"/>
    <property type="match status" value="1"/>
</dbReference>
<dbReference type="InterPro" id="IPR036034">
    <property type="entry name" value="PDZ_sf"/>
</dbReference>
<dbReference type="EMBL" id="JAQNDN010000019">
    <property type="protein sequence ID" value="MDC0672542.1"/>
    <property type="molecule type" value="Genomic_DNA"/>
</dbReference>
<sequence length="510" mass="54594">MTGPQLDPLQTRAGDRPAPMAIAIDVAEPRERVRSVVAARLFGDVVMPARIHRFELIRELGAGGMGAVYAAHDPDLDRAVALKVLARTGEGPEASRRLVREAQAMARLKHPNVVAVHEVGTHGEQVFVAMELVEGGTLAQWMRGGPRPWREVLALLIPAGRGLAAAHAAGLVHRDFKPANVLLGADGRALVSDFGLARAGAEPGAGRPLDEAEATAELERPLLETPLTRTGALLGTPSYMAPEQFRGEMATPRSDVFAFCVVVWEAIFGQRPFAGATIDALVGALEHGRLTSPSSIKIPPALRRELSRGLSAQPADRHASMTELLAALERAGNSATARRILVAAGAVFAGLTAVIMGAYVLSSSPETGSAGTRTWVETIVEDPAQFLERWQLADHAQAGEPRTVDREQFLAVLGSQEALGRHARVMPVVNDEVFGGYRIYGLRPNTPLKAFGFYNGDTLVAIDQQPMTPAVQWDEVVRAAVADGEVEILVKRKNEGVPLRFRLTDATAAK</sequence>
<comment type="caution">
    <text evidence="8">The sequence shown here is derived from an EMBL/GenBank/DDBJ whole genome shotgun (WGS) entry which is preliminary data.</text>
</comment>
<keyword evidence="6" id="KW-0472">Membrane</keyword>
<dbReference type="SUPFAM" id="SSF50156">
    <property type="entry name" value="PDZ domain-like"/>
    <property type="match status" value="1"/>
</dbReference>
<keyword evidence="3 8" id="KW-0418">Kinase</keyword>
<dbReference type="Gene3D" id="2.30.42.10">
    <property type="match status" value="1"/>
</dbReference>
<dbReference type="PANTHER" id="PTHR43289">
    <property type="entry name" value="MITOGEN-ACTIVATED PROTEIN KINASE KINASE KINASE 20-RELATED"/>
    <property type="match status" value="1"/>
</dbReference>
<proteinExistence type="predicted"/>
<organism evidence="8 9">
    <name type="scientific">Nannocystis radixulma</name>
    <dbReference type="NCBI Taxonomy" id="2995305"/>
    <lineage>
        <taxon>Bacteria</taxon>
        <taxon>Pseudomonadati</taxon>
        <taxon>Myxococcota</taxon>
        <taxon>Polyangia</taxon>
        <taxon>Nannocystales</taxon>
        <taxon>Nannocystaceae</taxon>
        <taxon>Nannocystis</taxon>
    </lineage>
</organism>
<keyword evidence="4 5" id="KW-0067">ATP-binding</keyword>
<dbReference type="PROSITE" id="PS50011">
    <property type="entry name" value="PROTEIN_KINASE_DOM"/>
    <property type="match status" value="1"/>
</dbReference>
<gene>
    <name evidence="8" type="ORF">POL58_32630</name>
</gene>
<dbReference type="Proteomes" id="UP001217838">
    <property type="component" value="Unassembled WGS sequence"/>
</dbReference>
<evidence type="ECO:0000313" key="8">
    <source>
        <dbReference type="EMBL" id="MDC0672542.1"/>
    </source>
</evidence>
<evidence type="ECO:0000256" key="4">
    <source>
        <dbReference type="ARBA" id="ARBA00022840"/>
    </source>
</evidence>
<evidence type="ECO:0000256" key="3">
    <source>
        <dbReference type="ARBA" id="ARBA00022777"/>
    </source>
</evidence>
<dbReference type="InterPro" id="IPR017441">
    <property type="entry name" value="Protein_kinase_ATP_BS"/>
</dbReference>
<evidence type="ECO:0000256" key="2">
    <source>
        <dbReference type="ARBA" id="ARBA00022741"/>
    </source>
</evidence>
<dbReference type="Gene3D" id="3.30.200.20">
    <property type="entry name" value="Phosphorylase Kinase, domain 1"/>
    <property type="match status" value="1"/>
</dbReference>
<keyword evidence="2 5" id="KW-0547">Nucleotide-binding</keyword>
<feature type="binding site" evidence="5">
    <location>
        <position position="83"/>
    </location>
    <ligand>
        <name>ATP</name>
        <dbReference type="ChEBI" id="CHEBI:30616"/>
    </ligand>
</feature>
<dbReference type="RefSeq" id="WP_272004371.1">
    <property type="nucleotide sequence ID" value="NZ_JAQNDN010000019.1"/>
</dbReference>
<reference evidence="8 9" key="1">
    <citation type="submission" date="2022-11" db="EMBL/GenBank/DDBJ databases">
        <title>Minimal conservation of predation-associated metabolite biosynthetic gene clusters underscores biosynthetic potential of Myxococcota including descriptions for ten novel species: Archangium lansinium sp. nov., Myxococcus landrumus sp. nov., Nannocystis bai.</title>
        <authorList>
            <person name="Ahearne A."/>
            <person name="Stevens C."/>
            <person name="Dowd S."/>
        </authorList>
    </citation>
    <scope>NUCLEOTIDE SEQUENCE [LARGE SCALE GENOMIC DNA]</scope>
    <source>
        <strain evidence="8 9">NCELM</strain>
    </source>
</reference>
<dbReference type="PROSITE" id="PS00107">
    <property type="entry name" value="PROTEIN_KINASE_ATP"/>
    <property type="match status" value="1"/>
</dbReference>
<evidence type="ECO:0000256" key="1">
    <source>
        <dbReference type="ARBA" id="ARBA00022679"/>
    </source>
</evidence>
<dbReference type="InterPro" id="IPR000719">
    <property type="entry name" value="Prot_kinase_dom"/>
</dbReference>
<dbReference type="CDD" id="cd14014">
    <property type="entry name" value="STKc_PknB_like"/>
    <property type="match status" value="1"/>
</dbReference>
<name>A0ABT5BEG3_9BACT</name>
<dbReference type="SUPFAM" id="SSF56112">
    <property type="entry name" value="Protein kinase-like (PK-like)"/>
    <property type="match status" value="1"/>
</dbReference>
<evidence type="ECO:0000259" key="7">
    <source>
        <dbReference type="PROSITE" id="PS50011"/>
    </source>
</evidence>
<evidence type="ECO:0000256" key="6">
    <source>
        <dbReference type="SAM" id="Phobius"/>
    </source>
</evidence>
<dbReference type="Gene3D" id="1.10.510.10">
    <property type="entry name" value="Transferase(Phosphotransferase) domain 1"/>
    <property type="match status" value="1"/>
</dbReference>